<proteinExistence type="predicted"/>
<gene>
    <name evidence="1" type="ORF">Tci_017864</name>
</gene>
<reference evidence="1" key="1">
    <citation type="journal article" date="2019" name="Sci. Rep.">
        <title>Draft genome of Tanacetum cinerariifolium, the natural source of mosquito coil.</title>
        <authorList>
            <person name="Yamashiro T."/>
            <person name="Shiraishi A."/>
            <person name="Satake H."/>
            <person name="Nakayama K."/>
        </authorList>
    </citation>
    <scope>NUCLEOTIDE SEQUENCE</scope>
</reference>
<dbReference type="AlphaFoldDB" id="A0A6L2K907"/>
<name>A0A6L2K907_TANCI</name>
<sequence length="82" mass="9417">MMYQTYASDLDQILNEIDKVVAEEIVAEETIDGDDVEQVVLDDVSSHEVYAGIIAQEMLEDQTRAIKRRRVMVDKEDKDNVE</sequence>
<dbReference type="EMBL" id="BKCJ010002048">
    <property type="protein sequence ID" value="GEU45886.1"/>
    <property type="molecule type" value="Genomic_DNA"/>
</dbReference>
<accession>A0A6L2K907</accession>
<organism evidence="1">
    <name type="scientific">Tanacetum cinerariifolium</name>
    <name type="common">Dalmatian daisy</name>
    <name type="synonym">Chrysanthemum cinerariifolium</name>
    <dbReference type="NCBI Taxonomy" id="118510"/>
    <lineage>
        <taxon>Eukaryota</taxon>
        <taxon>Viridiplantae</taxon>
        <taxon>Streptophyta</taxon>
        <taxon>Embryophyta</taxon>
        <taxon>Tracheophyta</taxon>
        <taxon>Spermatophyta</taxon>
        <taxon>Magnoliopsida</taxon>
        <taxon>eudicotyledons</taxon>
        <taxon>Gunneridae</taxon>
        <taxon>Pentapetalae</taxon>
        <taxon>asterids</taxon>
        <taxon>campanulids</taxon>
        <taxon>Asterales</taxon>
        <taxon>Asteraceae</taxon>
        <taxon>Asteroideae</taxon>
        <taxon>Anthemideae</taxon>
        <taxon>Anthemidinae</taxon>
        <taxon>Tanacetum</taxon>
    </lineage>
</organism>
<evidence type="ECO:0000313" key="1">
    <source>
        <dbReference type="EMBL" id="GEU45886.1"/>
    </source>
</evidence>
<protein>
    <submittedName>
        <fullName evidence="1">Uncharacterized protein</fullName>
    </submittedName>
</protein>
<comment type="caution">
    <text evidence="1">The sequence shown here is derived from an EMBL/GenBank/DDBJ whole genome shotgun (WGS) entry which is preliminary data.</text>
</comment>